<proteinExistence type="predicted"/>
<dbReference type="CDD" id="cd02209">
    <property type="entry name" value="cupin_XRE_C"/>
    <property type="match status" value="1"/>
</dbReference>
<name>F9Y531_KETVW</name>
<protein>
    <submittedName>
        <fullName evidence="3">Putative transcriptional regulator</fullName>
    </submittedName>
</protein>
<dbReference type="OrthoDB" id="9805356at2"/>
<dbReference type="eggNOG" id="COG1917">
    <property type="taxonomic scope" value="Bacteria"/>
</dbReference>
<evidence type="ECO:0000313" key="3">
    <source>
        <dbReference type="EMBL" id="AEM40663.1"/>
    </source>
</evidence>
<dbReference type="GO" id="GO:0005829">
    <property type="term" value="C:cytosol"/>
    <property type="evidence" value="ECO:0007669"/>
    <property type="project" value="TreeGrafter"/>
</dbReference>
<dbReference type="InterPro" id="IPR050807">
    <property type="entry name" value="TransReg_Diox_bact_type"/>
</dbReference>
<dbReference type="AlphaFoldDB" id="F9Y531"/>
<dbReference type="PANTHER" id="PTHR46797:SF20">
    <property type="entry name" value="BLR4304 PROTEIN"/>
    <property type="match status" value="1"/>
</dbReference>
<dbReference type="PANTHER" id="PTHR46797">
    <property type="entry name" value="HTH-TYPE TRANSCRIPTIONAL REGULATOR"/>
    <property type="match status" value="1"/>
</dbReference>
<dbReference type="RefSeq" id="WP_013384115.1">
    <property type="nucleotide sequence ID" value="NC_017384.1"/>
</dbReference>
<feature type="domain" description="HTH cro/C1-type" evidence="2">
    <location>
        <begin position="14"/>
        <end position="68"/>
    </location>
</feature>
<dbReference type="GO" id="GO:0003700">
    <property type="term" value="F:DNA-binding transcription factor activity"/>
    <property type="evidence" value="ECO:0007669"/>
    <property type="project" value="TreeGrafter"/>
</dbReference>
<dbReference type="PROSITE" id="PS50943">
    <property type="entry name" value="HTH_CROC1"/>
    <property type="match status" value="1"/>
</dbReference>
<dbReference type="eggNOG" id="COG1396">
    <property type="taxonomic scope" value="Bacteria"/>
</dbReference>
<dbReference type="HOGENOM" id="CLU_085376_3_2_5"/>
<dbReference type="Pfam" id="PF07883">
    <property type="entry name" value="Cupin_2"/>
    <property type="match status" value="1"/>
</dbReference>
<accession>F9Y531</accession>
<dbReference type="CDD" id="cd00093">
    <property type="entry name" value="HTH_XRE"/>
    <property type="match status" value="1"/>
</dbReference>
<evidence type="ECO:0000313" key="4">
    <source>
        <dbReference type="Proteomes" id="UP000000692"/>
    </source>
</evidence>
<organism evidence="3 4">
    <name type="scientific">Ketogulonicigenium vulgare (strain WSH-001)</name>
    <dbReference type="NCBI Taxonomy" id="759362"/>
    <lineage>
        <taxon>Bacteria</taxon>
        <taxon>Pseudomonadati</taxon>
        <taxon>Pseudomonadota</taxon>
        <taxon>Alphaproteobacteria</taxon>
        <taxon>Rhodobacterales</taxon>
        <taxon>Roseobacteraceae</taxon>
        <taxon>Ketogulonicigenium</taxon>
    </lineage>
</organism>
<gene>
    <name evidence="3" type="ordered locus">KVU_0824</name>
</gene>
<dbReference type="InterPro" id="IPR014710">
    <property type="entry name" value="RmlC-like_jellyroll"/>
</dbReference>
<dbReference type="Gene3D" id="2.60.120.10">
    <property type="entry name" value="Jelly Rolls"/>
    <property type="match status" value="1"/>
</dbReference>
<reference evidence="3 4" key="1">
    <citation type="journal article" date="2011" name="J. Bacteriol.">
        <title>Complete genome sequence of the industrial strain Ketogulonicigenium vulgare WSH-001.</title>
        <authorList>
            <person name="Liu L."/>
            <person name="Li Y."/>
            <person name="Zhang J."/>
            <person name="Zhou Z."/>
            <person name="Liu J."/>
            <person name="Li X."/>
            <person name="Zhou J."/>
            <person name="Du G."/>
            <person name="Wang L."/>
            <person name="Chen J."/>
        </authorList>
    </citation>
    <scope>NUCLEOTIDE SEQUENCE [LARGE SCALE GENOMIC DNA]</scope>
    <source>
        <strain evidence="3 4">WSH-001</strain>
    </source>
</reference>
<dbReference type="Pfam" id="PF13560">
    <property type="entry name" value="HTH_31"/>
    <property type="match status" value="1"/>
</dbReference>
<keyword evidence="4" id="KW-1185">Reference proteome</keyword>
<dbReference type="InterPro" id="IPR001387">
    <property type="entry name" value="Cro/C1-type_HTH"/>
</dbReference>
<dbReference type="InterPro" id="IPR013096">
    <property type="entry name" value="Cupin_2"/>
</dbReference>
<dbReference type="GO" id="GO:0003677">
    <property type="term" value="F:DNA binding"/>
    <property type="evidence" value="ECO:0007669"/>
    <property type="project" value="UniProtKB-KW"/>
</dbReference>
<dbReference type="KEGG" id="kvl:KVU_0824"/>
<dbReference type="Gene3D" id="1.10.260.40">
    <property type="entry name" value="lambda repressor-like DNA-binding domains"/>
    <property type="match status" value="1"/>
</dbReference>
<dbReference type="SUPFAM" id="SSF51182">
    <property type="entry name" value="RmlC-like cupins"/>
    <property type="match status" value="1"/>
</dbReference>
<sequence length="200" mass="21091">MNERLKENAPGALLAALRKQNGWTLAEVSGRTGVSISTLSKIENGVSAPAYSVLVRLADGLQLDISALLGQPRATFGTGVREVTPAGQGIRYSNDMGGYEDIAAGLSGKAMQPMIIDIPYRDGAAEQVRSEHNGQEYVLVLSGAVVFEMEHYAPTRLGPGDSLYFDSGARHGFSAETAGGARILSVCHVPHPGLPQDPTT</sequence>
<dbReference type="InterPro" id="IPR011051">
    <property type="entry name" value="RmlC_Cupin_sf"/>
</dbReference>
<dbReference type="SUPFAM" id="SSF47413">
    <property type="entry name" value="lambda repressor-like DNA-binding domains"/>
    <property type="match status" value="1"/>
</dbReference>
<dbReference type="Proteomes" id="UP000000692">
    <property type="component" value="Chromosome"/>
</dbReference>
<evidence type="ECO:0000259" key="2">
    <source>
        <dbReference type="PROSITE" id="PS50943"/>
    </source>
</evidence>
<dbReference type="EMBL" id="CP002018">
    <property type="protein sequence ID" value="AEM40663.1"/>
    <property type="molecule type" value="Genomic_DNA"/>
</dbReference>
<dbReference type="SMART" id="SM00530">
    <property type="entry name" value="HTH_XRE"/>
    <property type="match status" value="1"/>
</dbReference>
<evidence type="ECO:0000256" key="1">
    <source>
        <dbReference type="ARBA" id="ARBA00023125"/>
    </source>
</evidence>
<dbReference type="InterPro" id="IPR010982">
    <property type="entry name" value="Lambda_DNA-bd_dom_sf"/>
</dbReference>
<keyword evidence="1" id="KW-0238">DNA-binding</keyword>